<comment type="caution">
    <text evidence="2">The sequence shown here is derived from an EMBL/GenBank/DDBJ whole genome shotgun (WGS) entry which is preliminary data.</text>
</comment>
<feature type="compositionally biased region" description="Pro residues" evidence="1">
    <location>
        <begin position="1"/>
        <end position="10"/>
    </location>
</feature>
<dbReference type="Proteomes" id="UP001153555">
    <property type="component" value="Unassembled WGS sequence"/>
</dbReference>
<evidence type="ECO:0000256" key="1">
    <source>
        <dbReference type="SAM" id="MobiDB-lite"/>
    </source>
</evidence>
<proteinExistence type="predicted"/>
<dbReference type="OrthoDB" id="1703859at2759"/>
<feature type="region of interest" description="Disordered" evidence="1">
    <location>
        <begin position="1"/>
        <end position="76"/>
    </location>
</feature>
<organism evidence="2 3">
    <name type="scientific">Striga hermonthica</name>
    <name type="common">Purple witchweed</name>
    <name type="synonym">Buchnera hermonthica</name>
    <dbReference type="NCBI Taxonomy" id="68872"/>
    <lineage>
        <taxon>Eukaryota</taxon>
        <taxon>Viridiplantae</taxon>
        <taxon>Streptophyta</taxon>
        <taxon>Embryophyta</taxon>
        <taxon>Tracheophyta</taxon>
        <taxon>Spermatophyta</taxon>
        <taxon>Magnoliopsida</taxon>
        <taxon>eudicotyledons</taxon>
        <taxon>Gunneridae</taxon>
        <taxon>Pentapetalae</taxon>
        <taxon>asterids</taxon>
        <taxon>lamiids</taxon>
        <taxon>Lamiales</taxon>
        <taxon>Orobanchaceae</taxon>
        <taxon>Buchnereae</taxon>
        <taxon>Striga</taxon>
    </lineage>
</organism>
<evidence type="ECO:0000313" key="2">
    <source>
        <dbReference type="EMBL" id="CAA0838054.1"/>
    </source>
</evidence>
<name>A0A9N7RN84_STRHE</name>
<feature type="compositionally biased region" description="Basic and acidic residues" evidence="1">
    <location>
        <begin position="13"/>
        <end position="28"/>
    </location>
</feature>
<dbReference type="PANTHER" id="PTHR36801">
    <property type="entry name" value="OS06G0150200 PROTEIN"/>
    <property type="match status" value="1"/>
</dbReference>
<evidence type="ECO:0000313" key="3">
    <source>
        <dbReference type="Proteomes" id="UP001153555"/>
    </source>
</evidence>
<keyword evidence="3" id="KW-1185">Reference proteome</keyword>
<dbReference type="AlphaFoldDB" id="A0A9N7RN84"/>
<sequence>MFQKKPPSPDPTTAKKEEKTPSAGRDSDDPPENPLPVGRHMRAASCSEQHRRSNSGASKLVSSVSMKVKEKEKKKLKHEDSIWKKTIILGEKCRVPEEEDDETIFYDEKGNRIPAYHHRKSHSGALSFSRPSVDYLEDLSRK</sequence>
<feature type="compositionally biased region" description="Basic and acidic residues" evidence="1">
    <location>
        <begin position="67"/>
        <end position="76"/>
    </location>
</feature>
<dbReference type="PANTHER" id="PTHR36801:SF3">
    <property type="entry name" value="OS06G0150300 PROTEIN"/>
    <property type="match status" value="1"/>
</dbReference>
<reference evidence="2" key="1">
    <citation type="submission" date="2019-12" db="EMBL/GenBank/DDBJ databases">
        <authorList>
            <person name="Scholes J."/>
        </authorList>
    </citation>
    <scope>NUCLEOTIDE SEQUENCE</scope>
</reference>
<accession>A0A9N7RN84</accession>
<protein>
    <submittedName>
        <fullName evidence="2">Uncharacterized protein</fullName>
    </submittedName>
</protein>
<gene>
    <name evidence="2" type="ORF">SHERM_04668</name>
</gene>
<dbReference type="EMBL" id="CACSLK010030875">
    <property type="protein sequence ID" value="CAA0838054.1"/>
    <property type="molecule type" value="Genomic_DNA"/>
</dbReference>